<dbReference type="SUPFAM" id="SSF111369">
    <property type="entry name" value="HlyD-like secretion proteins"/>
    <property type="match status" value="1"/>
</dbReference>
<dbReference type="Gene3D" id="2.40.30.170">
    <property type="match status" value="1"/>
</dbReference>
<dbReference type="PATRIC" id="fig|1411148.3.peg.1581"/>
<keyword evidence="3" id="KW-0812">Transmembrane</keyword>
<dbReference type="NCBIfam" id="TIGR01730">
    <property type="entry name" value="RND_mfp"/>
    <property type="match status" value="1"/>
</dbReference>
<accession>W2C4K9</accession>
<proteinExistence type="inferred from homology"/>
<dbReference type="GO" id="GO:0015562">
    <property type="term" value="F:efflux transmembrane transporter activity"/>
    <property type="evidence" value="ECO:0007669"/>
    <property type="project" value="TreeGrafter"/>
</dbReference>
<organism evidence="4 5">
    <name type="scientific">Tannerella sp. oral taxon BU063 isolate Cell 2</name>
    <dbReference type="NCBI Taxonomy" id="1411148"/>
    <lineage>
        <taxon>Bacteria</taxon>
        <taxon>Pseudomonadati</taxon>
        <taxon>Bacteroidota</taxon>
        <taxon>Bacteroidia</taxon>
        <taxon>Bacteroidales</taxon>
        <taxon>Tannerellaceae</taxon>
        <taxon>Tannerella</taxon>
    </lineage>
</organism>
<protein>
    <submittedName>
        <fullName evidence="4">RND transporter MFP subunit</fullName>
    </submittedName>
</protein>
<dbReference type="Proteomes" id="UP000018837">
    <property type="component" value="Unassembled WGS sequence"/>
</dbReference>
<comment type="similarity">
    <text evidence="1">Belongs to the membrane fusion protein (MFP) (TC 8.A.1) family.</text>
</comment>
<sequence length="380" mass="41770">MNNQLVKKIKRIVLLSLVGLAVVGTFVFLWKKAQPEVTEYEIVTPERGTVETKTVATGNVEPRYEILIKPQISGIISEVLKEAGQRVTEGEIIAKVKVIPEMGQLNSAESRVNVARISLDQVESTHRRDEQLFKQGILTAEEFDVSKANYRKAKEELANAQSALEIVRDGISRNTRSSSTTQIRSTITGMILNVPIKVGNSVIQSNSFNDGTTIASVANMNDMIFRGNVDETEIGKIREGMPIKLTVGALGTRTFDAVLEYVSPKGEEKNGAIQFEIKAAVSLPDTSFVRAGYSANAEIVLERAENVLTIPESTVEFHGDTAFVQVVKQEKPKQIFEKRQIKTGLSDGIKIEVKEGLTEKDKIRGAAISKEANNNNEAKP</sequence>
<evidence type="ECO:0000313" key="4">
    <source>
        <dbReference type="EMBL" id="ETK01391.1"/>
    </source>
</evidence>
<dbReference type="AlphaFoldDB" id="W2C4K9"/>
<dbReference type="Gene3D" id="2.40.50.100">
    <property type="match status" value="1"/>
</dbReference>
<dbReference type="Gene3D" id="1.10.287.470">
    <property type="entry name" value="Helix hairpin bin"/>
    <property type="match status" value="1"/>
</dbReference>
<evidence type="ECO:0000256" key="1">
    <source>
        <dbReference type="ARBA" id="ARBA00009477"/>
    </source>
</evidence>
<reference evidence="4 5" key="1">
    <citation type="submission" date="2013-11" db="EMBL/GenBank/DDBJ databases">
        <title>Single cell genomics of uncultured Tannerella BU063 (oral taxon 286).</title>
        <authorList>
            <person name="Beall C.J."/>
            <person name="Campbell A.G."/>
            <person name="Griffen A.L."/>
            <person name="Podar M."/>
            <person name="Leys E.J."/>
        </authorList>
    </citation>
    <scope>NUCLEOTIDE SEQUENCE [LARGE SCALE GENOMIC DNA]</scope>
    <source>
        <strain evidence="4">Cell 2</strain>
    </source>
</reference>
<comment type="caution">
    <text evidence="4">The sequence shown here is derived from an EMBL/GenBank/DDBJ whole genome shotgun (WGS) entry which is preliminary data.</text>
</comment>
<dbReference type="PANTHER" id="PTHR30469:SF33">
    <property type="entry name" value="SLR1207 PROTEIN"/>
    <property type="match status" value="1"/>
</dbReference>
<name>W2C4K9_9BACT</name>
<dbReference type="InterPro" id="IPR006143">
    <property type="entry name" value="RND_pump_MFP"/>
</dbReference>
<evidence type="ECO:0000313" key="5">
    <source>
        <dbReference type="Proteomes" id="UP000018837"/>
    </source>
</evidence>
<dbReference type="EMBL" id="AYUF01000482">
    <property type="protein sequence ID" value="ETK01391.1"/>
    <property type="molecule type" value="Genomic_DNA"/>
</dbReference>
<dbReference type="Gene3D" id="2.40.420.20">
    <property type="match status" value="1"/>
</dbReference>
<keyword evidence="3" id="KW-1133">Transmembrane helix</keyword>
<evidence type="ECO:0000256" key="3">
    <source>
        <dbReference type="SAM" id="Phobius"/>
    </source>
</evidence>
<keyword evidence="3" id="KW-0472">Membrane</keyword>
<feature type="coiled-coil region" evidence="2">
    <location>
        <begin position="143"/>
        <end position="170"/>
    </location>
</feature>
<dbReference type="PANTHER" id="PTHR30469">
    <property type="entry name" value="MULTIDRUG RESISTANCE PROTEIN MDTA"/>
    <property type="match status" value="1"/>
</dbReference>
<feature type="transmembrane region" description="Helical" evidence="3">
    <location>
        <begin position="12"/>
        <end position="30"/>
    </location>
</feature>
<evidence type="ECO:0000256" key="2">
    <source>
        <dbReference type="SAM" id="Coils"/>
    </source>
</evidence>
<keyword evidence="2" id="KW-0175">Coiled coil</keyword>
<dbReference type="GO" id="GO:1990281">
    <property type="term" value="C:efflux pump complex"/>
    <property type="evidence" value="ECO:0007669"/>
    <property type="project" value="TreeGrafter"/>
</dbReference>
<gene>
    <name evidence="4" type="ORF">N425_09895</name>
</gene>